<feature type="chain" id="PRO_5027114253" evidence="1">
    <location>
        <begin position="24"/>
        <end position="93"/>
    </location>
</feature>
<sequence>MTPRGYLSCVFVLVINHIRTCTMWPEMYSSDGNDVRRGMMSFGCAECFVSVHQQLKQQAQSTHENICVLCTRRRQSICTQDRSVKANGSILWD</sequence>
<dbReference type="AlphaFoldDB" id="A0A6M2DA45"/>
<evidence type="ECO:0000256" key="1">
    <source>
        <dbReference type="SAM" id="SignalP"/>
    </source>
</evidence>
<proteinExistence type="predicted"/>
<keyword evidence="1" id="KW-0732">Signal</keyword>
<organism evidence="2">
    <name type="scientific">Rhipicephalus microplus</name>
    <name type="common">Cattle tick</name>
    <name type="synonym">Boophilus microplus</name>
    <dbReference type="NCBI Taxonomy" id="6941"/>
    <lineage>
        <taxon>Eukaryota</taxon>
        <taxon>Metazoa</taxon>
        <taxon>Ecdysozoa</taxon>
        <taxon>Arthropoda</taxon>
        <taxon>Chelicerata</taxon>
        <taxon>Arachnida</taxon>
        <taxon>Acari</taxon>
        <taxon>Parasitiformes</taxon>
        <taxon>Ixodida</taxon>
        <taxon>Ixodoidea</taxon>
        <taxon>Ixodidae</taxon>
        <taxon>Rhipicephalinae</taxon>
        <taxon>Rhipicephalus</taxon>
        <taxon>Boophilus</taxon>
    </lineage>
</organism>
<accession>A0A6M2DA45</accession>
<protein>
    <submittedName>
        <fullName evidence="2">Putative secreted protein</fullName>
    </submittedName>
</protein>
<dbReference type="EMBL" id="GHWJ01010232">
    <property type="protein sequence ID" value="NOV42969.1"/>
    <property type="molecule type" value="Transcribed_RNA"/>
</dbReference>
<evidence type="ECO:0000313" key="2">
    <source>
        <dbReference type="EMBL" id="NOV42969.1"/>
    </source>
</evidence>
<reference evidence="2" key="1">
    <citation type="submission" date="2019-09" db="EMBL/GenBank/DDBJ databases">
        <title>Organ-specific transcriptomic study of the physiology of the cattle tick, Rhipicephalus microplus.</title>
        <authorList>
            <person name="Tirloni L."/>
            <person name="Braz G."/>
            <person name="Gandara A.C.P."/>
            <person name="Sabadin G.A."/>
            <person name="da Silva R.M."/>
            <person name="Guizzo M.G."/>
            <person name="Machado J.A."/>
            <person name="Costa E.P."/>
            <person name="Gomes H.F."/>
            <person name="Moraes J."/>
            <person name="Mota M.B.S."/>
            <person name="Mesquita R.D."/>
            <person name="Alvarenga P.H."/>
            <person name="Alves F."/>
            <person name="Seixas A."/>
            <person name="da Fonseca R.N."/>
            <person name="Fogaca A."/>
            <person name="Logullo C."/>
            <person name="Tanaka A."/>
            <person name="Daffre S."/>
            <person name="Termignoni C."/>
            <person name="Vaz I.S.Jr."/>
            <person name="Oliveira P.L."/>
            <person name="Ribeiro J.M."/>
        </authorList>
    </citation>
    <scope>NUCLEOTIDE SEQUENCE</scope>
    <source>
        <strain evidence="2">Porto Alegre</strain>
    </source>
</reference>
<name>A0A6M2DA45_RHIMP</name>
<feature type="signal peptide" evidence="1">
    <location>
        <begin position="1"/>
        <end position="23"/>
    </location>
</feature>